<proteinExistence type="predicted"/>
<keyword evidence="1" id="KW-1133">Transmembrane helix</keyword>
<reference evidence="3" key="1">
    <citation type="journal article" date="2019" name="Int. J. Syst. Evol. Microbiol.">
        <title>The Global Catalogue of Microorganisms (GCM) 10K type strain sequencing project: providing services to taxonomists for standard genome sequencing and annotation.</title>
        <authorList>
            <consortium name="The Broad Institute Genomics Platform"/>
            <consortium name="The Broad Institute Genome Sequencing Center for Infectious Disease"/>
            <person name="Wu L."/>
            <person name="Ma J."/>
        </authorList>
    </citation>
    <scope>NUCLEOTIDE SEQUENCE [LARGE SCALE GENOMIC DNA]</scope>
    <source>
        <strain evidence="3">CGMCC 4.7177</strain>
    </source>
</reference>
<keyword evidence="1" id="KW-0812">Transmembrane</keyword>
<feature type="transmembrane region" description="Helical" evidence="1">
    <location>
        <begin position="46"/>
        <end position="63"/>
    </location>
</feature>
<keyword evidence="1" id="KW-0472">Membrane</keyword>
<evidence type="ECO:0000256" key="1">
    <source>
        <dbReference type="SAM" id="Phobius"/>
    </source>
</evidence>
<dbReference type="RefSeq" id="WP_381535119.1">
    <property type="nucleotide sequence ID" value="NZ_JBHUGI010000001.1"/>
</dbReference>
<sequence>MRSYRIPNEISTELKINKMLYLFDLLFIIGLIVFRMMALPFIHSSLTIYFTIFLIVFGLFMIVRPTTNPQKRMFHAILFALVRKKDSYSAIDYEGSDK</sequence>
<feature type="transmembrane region" description="Helical" evidence="1">
    <location>
        <begin position="20"/>
        <end position="40"/>
    </location>
</feature>
<evidence type="ECO:0000313" key="3">
    <source>
        <dbReference type="Proteomes" id="UP001597218"/>
    </source>
</evidence>
<keyword evidence="3" id="KW-1185">Reference proteome</keyword>
<dbReference type="Proteomes" id="UP001597218">
    <property type="component" value="Unassembled WGS sequence"/>
</dbReference>
<accession>A0ABW4SCH0</accession>
<gene>
    <name evidence="2" type="ORF">ACFSFY_00170</name>
</gene>
<protein>
    <submittedName>
        <fullName evidence="2">DUF5592 family protein</fullName>
    </submittedName>
</protein>
<comment type="caution">
    <text evidence="2">The sequence shown here is derived from an EMBL/GenBank/DDBJ whole genome shotgun (WGS) entry which is preliminary data.</text>
</comment>
<dbReference type="InterPro" id="IPR020275">
    <property type="entry name" value="DUF5592"/>
</dbReference>
<organism evidence="2 3">
    <name type="scientific">Sporosarcina siberiensis</name>
    <dbReference type="NCBI Taxonomy" id="1365606"/>
    <lineage>
        <taxon>Bacteria</taxon>
        <taxon>Bacillati</taxon>
        <taxon>Bacillota</taxon>
        <taxon>Bacilli</taxon>
        <taxon>Bacillales</taxon>
        <taxon>Caryophanaceae</taxon>
        <taxon>Sporosarcina</taxon>
    </lineage>
</organism>
<evidence type="ECO:0000313" key="2">
    <source>
        <dbReference type="EMBL" id="MFD1926487.1"/>
    </source>
</evidence>
<dbReference type="EMBL" id="JBHUGI010000001">
    <property type="protein sequence ID" value="MFD1926487.1"/>
    <property type="molecule type" value="Genomic_DNA"/>
</dbReference>
<dbReference type="Pfam" id="PF17332">
    <property type="entry name" value="DUF5592"/>
    <property type="match status" value="1"/>
</dbReference>
<name>A0ABW4SCH0_9BACL</name>